<sequence>MRKRALGRCQSPVAASAWAVQLSPLASVLWQATRPEPRLFNVSLARPSRSNAEISHMHGGNKNANSEACVYNALYPRILTLANRRQRGASHAHGDFTLSGANVLFLDPGRSHRPLNTTLVSRL</sequence>
<reference evidence="1" key="1">
    <citation type="submission" date="2021-01" db="EMBL/GenBank/DDBJ databases">
        <authorList>
            <person name="Corre E."/>
            <person name="Pelletier E."/>
            <person name="Niang G."/>
            <person name="Scheremetjew M."/>
            <person name="Finn R."/>
            <person name="Kale V."/>
            <person name="Holt S."/>
            <person name="Cochrane G."/>
            <person name="Meng A."/>
            <person name="Brown T."/>
            <person name="Cohen L."/>
        </authorList>
    </citation>
    <scope>NUCLEOTIDE SEQUENCE</scope>
    <source>
        <strain evidence="1">RCC3387</strain>
    </source>
</reference>
<accession>A0A6U6MHX2</accession>
<organism evidence="1">
    <name type="scientific">Zooxanthella nutricula</name>
    <dbReference type="NCBI Taxonomy" id="1333877"/>
    <lineage>
        <taxon>Eukaryota</taxon>
        <taxon>Sar</taxon>
        <taxon>Alveolata</taxon>
        <taxon>Dinophyceae</taxon>
        <taxon>Peridiniales</taxon>
        <taxon>Peridiniales incertae sedis</taxon>
        <taxon>Zooxanthella</taxon>
    </lineage>
</organism>
<dbReference type="AlphaFoldDB" id="A0A6U6MHX2"/>
<protein>
    <submittedName>
        <fullName evidence="1">Uncharacterized protein</fullName>
    </submittedName>
</protein>
<evidence type="ECO:0000313" key="1">
    <source>
        <dbReference type="EMBL" id="CAD9562549.1"/>
    </source>
</evidence>
<gene>
    <name evidence="1" type="ORF">BRAN1462_LOCUS24217</name>
</gene>
<name>A0A6U6MHX2_9DINO</name>
<proteinExistence type="predicted"/>
<dbReference type="EMBL" id="HBGW01038346">
    <property type="protein sequence ID" value="CAD9562549.1"/>
    <property type="molecule type" value="Transcribed_RNA"/>
</dbReference>